<reference evidence="1 2" key="1">
    <citation type="submission" date="2014-12" db="EMBL/GenBank/DDBJ databases">
        <title>Draft genome sequence of Cohnella kolymensis strain B-2846.</title>
        <authorList>
            <person name="Karlyshev A.V."/>
            <person name="Kudryashova E.B."/>
        </authorList>
    </citation>
    <scope>NUCLEOTIDE SEQUENCE [LARGE SCALE GENOMIC DNA]</scope>
    <source>
        <strain evidence="1 2">VKM B-2846</strain>
    </source>
</reference>
<dbReference type="Gene3D" id="3.20.20.150">
    <property type="entry name" value="Divalent-metal-dependent TIM barrel enzymes"/>
    <property type="match status" value="1"/>
</dbReference>
<dbReference type="EMBL" id="JXAL01000012">
    <property type="protein sequence ID" value="KIL36311.1"/>
    <property type="molecule type" value="Genomic_DNA"/>
</dbReference>
<dbReference type="PANTHER" id="PTHR42194:SF1">
    <property type="entry name" value="UPF0276 PROTEIN HI_1600"/>
    <property type="match status" value="1"/>
</dbReference>
<comment type="caution">
    <text evidence="1">The sequence shown here is derived from an EMBL/GenBank/DDBJ whole genome shotgun (WGS) entry which is preliminary data.</text>
</comment>
<dbReference type="InterPro" id="IPR036237">
    <property type="entry name" value="Xyl_isomerase-like_sf"/>
</dbReference>
<evidence type="ECO:0000313" key="2">
    <source>
        <dbReference type="Proteomes" id="UP000054526"/>
    </source>
</evidence>
<dbReference type="Proteomes" id="UP000054526">
    <property type="component" value="Unassembled WGS sequence"/>
</dbReference>
<sequence>MNCHVQLGCNYSPELIRLLETGRSRVDWIKLSLRDTVWTEHAISSPFCPQLLHTLPHASKRDFEDIDFDEINKQIKACKSPHIALHLLAKKEDWDADEVTDEEIIDRMLHVVLRWKKELEADLLIENVPYYGFRGTFRCATDPEVITRICNEADIGLMLDLAHLRVAACHRGEEVDQYLEAMPLNRVREIHVCGPGMDPERGYFRDRHLEMQETDYNLLEKSLALTTPVVVTLEYGGTGPIFEWRSEIDVLERQLNRLNNIVANN</sequence>
<evidence type="ECO:0000313" key="1">
    <source>
        <dbReference type="EMBL" id="KIL36311.1"/>
    </source>
</evidence>
<protein>
    <recommendedName>
        <fullName evidence="3">Xylose isomerase-like TIM barrel domain-containing protein</fullName>
    </recommendedName>
</protein>
<keyword evidence="2" id="KW-1185">Reference proteome</keyword>
<accession>A0ABR5A5J8</accession>
<dbReference type="InterPro" id="IPR007801">
    <property type="entry name" value="MbnB/TglH/ChrH"/>
</dbReference>
<dbReference type="PANTHER" id="PTHR42194">
    <property type="entry name" value="UPF0276 PROTEIN HI_1600"/>
    <property type="match status" value="1"/>
</dbReference>
<dbReference type="SUPFAM" id="SSF51658">
    <property type="entry name" value="Xylose isomerase-like"/>
    <property type="match status" value="1"/>
</dbReference>
<name>A0ABR5A5J8_9BACL</name>
<organism evidence="1 2">
    <name type="scientific">Cohnella kolymensis</name>
    <dbReference type="NCBI Taxonomy" id="1590652"/>
    <lineage>
        <taxon>Bacteria</taxon>
        <taxon>Bacillati</taxon>
        <taxon>Bacillota</taxon>
        <taxon>Bacilli</taxon>
        <taxon>Bacillales</taxon>
        <taxon>Paenibacillaceae</taxon>
        <taxon>Cohnella</taxon>
    </lineage>
</organism>
<evidence type="ECO:0008006" key="3">
    <source>
        <dbReference type="Google" id="ProtNLM"/>
    </source>
</evidence>
<proteinExistence type="predicted"/>
<dbReference type="Pfam" id="PF05114">
    <property type="entry name" value="MbnB_TglH_ChrH"/>
    <property type="match status" value="1"/>
</dbReference>
<gene>
    <name evidence="1" type="ORF">SD71_08570</name>
</gene>